<feature type="signal peptide" evidence="11">
    <location>
        <begin position="1"/>
        <end position="16"/>
    </location>
</feature>
<evidence type="ECO:0000256" key="11">
    <source>
        <dbReference type="SAM" id="SignalP"/>
    </source>
</evidence>
<dbReference type="Proteomes" id="UP000222542">
    <property type="component" value="Unassembled WGS sequence"/>
</dbReference>
<accession>A0A2G2Z3H6</accession>
<dbReference type="GO" id="GO:0000911">
    <property type="term" value="P:cytokinesis by cell plate formation"/>
    <property type="evidence" value="ECO:0000318"/>
    <property type="project" value="GO_Central"/>
</dbReference>
<keyword evidence="7" id="KW-0325">Glycoprotein</keyword>
<gene>
    <name evidence="12" type="ORF">T459_20102</name>
</gene>
<evidence type="ECO:0000256" key="2">
    <source>
        <dbReference type="ARBA" id="ARBA00022723"/>
    </source>
</evidence>
<keyword evidence="2 10" id="KW-0479">Metal-binding</keyword>
<evidence type="ECO:0000313" key="13">
    <source>
        <dbReference type="Proteomes" id="UP000222542"/>
    </source>
</evidence>
<reference evidence="12 13" key="1">
    <citation type="journal article" date="2014" name="Nat. Genet.">
        <title>Genome sequence of the hot pepper provides insights into the evolution of pungency in Capsicum species.</title>
        <authorList>
            <person name="Kim S."/>
            <person name="Park M."/>
            <person name="Yeom S.I."/>
            <person name="Kim Y.M."/>
            <person name="Lee J.M."/>
            <person name="Lee H.A."/>
            <person name="Seo E."/>
            <person name="Choi J."/>
            <person name="Cheong K."/>
            <person name="Kim K.T."/>
            <person name="Jung K."/>
            <person name="Lee G.W."/>
            <person name="Oh S.K."/>
            <person name="Bae C."/>
            <person name="Kim S.B."/>
            <person name="Lee H.Y."/>
            <person name="Kim S.Y."/>
            <person name="Kim M.S."/>
            <person name="Kang B.C."/>
            <person name="Jo Y.D."/>
            <person name="Yang H.B."/>
            <person name="Jeong H.J."/>
            <person name="Kang W.H."/>
            <person name="Kwon J.K."/>
            <person name="Shin C."/>
            <person name="Lim J.Y."/>
            <person name="Park J.H."/>
            <person name="Huh J.H."/>
            <person name="Kim J.S."/>
            <person name="Kim B.D."/>
            <person name="Cohen O."/>
            <person name="Paran I."/>
            <person name="Suh M.C."/>
            <person name="Lee S.B."/>
            <person name="Kim Y.K."/>
            <person name="Shin Y."/>
            <person name="Noh S.J."/>
            <person name="Park J."/>
            <person name="Seo Y.S."/>
            <person name="Kwon S.Y."/>
            <person name="Kim H.A."/>
            <person name="Park J.M."/>
            <person name="Kim H.J."/>
            <person name="Choi S.B."/>
            <person name="Bosland P.W."/>
            <person name="Reeves G."/>
            <person name="Jo S.H."/>
            <person name="Lee B.W."/>
            <person name="Cho H.T."/>
            <person name="Choi H.S."/>
            <person name="Lee M.S."/>
            <person name="Yu Y."/>
            <person name="Do Choi Y."/>
            <person name="Park B.S."/>
            <person name="van Deynze A."/>
            <person name="Ashrafi H."/>
            <person name="Hill T."/>
            <person name="Kim W.T."/>
            <person name="Pai H.S."/>
            <person name="Ahn H.K."/>
            <person name="Yeam I."/>
            <person name="Giovannoni J.J."/>
            <person name="Rose J.K."/>
            <person name="Sorensen I."/>
            <person name="Lee S.J."/>
            <person name="Kim R.W."/>
            <person name="Choi I.Y."/>
            <person name="Choi B.S."/>
            <person name="Lim J.S."/>
            <person name="Lee Y.H."/>
            <person name="Choi D."/>
        </authorList>
    </citation>
    <scope>NUCLEOTIDE SEQUENCE [LARGE SCALE GENOMIC DNA]</scope>
    <source>
        <strain evidence="13">cv. CM334</strain>
    </source>
</reference>
<dbReference type="Gene3D" id="2.60.120.10">
    <property type="entry name" value="Jelly Rolls"/>
    <property type="match status" value="1"/>
</dbReference>
<evidence type="ECO:0000256" key="7">
    <source>
        <dbReference type="ARBA" id="ARBA00023180"/>
    </source>
</evidence>
<keyword evidence="3 11" id="KW-0732">Signal</keyword>
<keyword evidence="13" id="KW-1185">Reference proteome</keyword>
<organism evidence="12 13">
    <name type="scientific">Capsicum annuum</name>
    <name type="common">Capsicum pepper</name>
    <dbReference type="NCBI Taxonomy" id="4072"/>
    <lineage>
        <taxon>Eukaryota</taxon>
        <taxon>Viridiplantae</taxon>
        <taxon>Streptophyta</taxon>
        <taxon>Embryophyta</taxon>
        <taxon>Tracheophyta</taxon>
        <taxon>Spermatophyta</taxon>
        <taxon>Magnoliopsida</taxon>
        <taxon>eudicotyledons</taxon>
        <taxon>Gunneridae</taxon>
        <taxon>Pentapetalae</taxon>
        <taxon>asterids</taxon>
        <taxon>lamiids</taxon>
        <taxon>Solanales</taxon>
        <taxon>Solanaceae</taxon>
        <taxon>Solanoideae</taxon>
        <taxon>Capsiceae</taxon>
        <taxon>Capsicum</taxon>
    </lineage>
</organism>
<evidence type="ECO:0000256" key="3">
    <source>
        <dbReference type="ARBA" id="ARBA00022729"/>
    </source>
</evidence>
<dbReference type="SUPFAM" id="SSF51182">
    <property type="entry name" value="RmlC-like cupins"/>
    <property type="match status" value="1"/>
</dbReference>
<keyword evidence="8" id="KW-0927">Auxin signaling pathway</keyword>
<evidence type="ECO:0000256" key="10">
    <source>
        <dbReference type="PIRSR" id="PIRSR600526-2"/>
    </source>
</evidence>
<evidence type="ECO:0000256" key="1">
    <source>
        <dbReference type="ARBA" id="ARBA00004319"/>
    </source>
</evidence>
<dbReference type="InterPro" id="IPR011051">
    <property type="entry name" value="RmlC_Cupin_sf"/>
</dbReference>
<dbReference type="PRINTS" id="PR00655">
    <property type="entry name" value="AUXINBINDNGP"/>
</dbReference>
<dbReference type="GO" id="GO:0032877">
    <property type="term" value="P:positive regulation of DNA endoreduplication"/>
    <property type="evidence" value="ECO:0000318"/>
    <property type="project" value="GO_Central"/>
</dbReference>
<dbReference type="GO" id="GO:0009734">
    <property type="term" value="P:auxin-activated signaling pathway"/>
    <property type="evidence" value="ECO:0007669"/>
    <property type="project" value="UniProtKB-KW"/>
</dbReference>
<evidence type="ECO:0000256" key="4">
    <source>
        <dbReference type="ARBA" id="ARBA00022824"/>
    </source>
</evidence>
<evidence type="ECO:0000313" key="12">
    <source>
        <dbReference type="EMBL" id="PHT76580.1"/>
    </source>
</evidence>
<dbReference type="Gramene" id="PHT76580">
    <property type="protein sequence ID" value="PHT76580"/>
    <property type="gene ID" value="T459_20102"/>
</dbReference>
<evidence type="ECO:0000256" key="5">
    <source>
        <dbReference type="ARBA" id="ARBA00022833"/>
    </source>
</evidence>
<dbReference type="GO" id="GO:0010011">
    <property type="term" value="F:auxin binding"/>
    <property type="evidence" value="ECO:0000318"/>
    <property type="project" value="GO_Central"/>
</dbReference>
<dbReference type="GO" id="GO:0051781">
    <property type="term" value="P:positive regulation of cell division"/>
    <property type="evidence" value="ECO:0000318"/>
    <property type="project" value="GO_Central"/>
</dbReference>
<feature type="binding site" evidence="10">
    <location>
        <position position="82"/>
    </location>
    <ligand>
        <name>Zn(2+)</name>
        <dbReference type="ChEBI" id="CHEBI:29105"/>
    </ligand>
</feature>
<dbReference type="OMA" id="VECYAIS"/>
<name>A0A2G2Z3H6_CAPAN</name>
<evidence type="ECO:0000256" key="9">
    <source>
        <dbReference type="PIRSR" id="PIRSR600526-1"/>
    </source>
</evidence>
<feature type="glycosylation site" description="N-linked (GlcNAc...) asparagine" evidence="9">
    <location>
        <position position="115"/>
    </location>
</feature>
<keyword evidence="6" id="KW-0675">Receptor</keyword>
<keyword evidence="4" id="KW-0256">Endoplasmic reticulum</keyword>
<reference evidence="12 13" key="2">
    <citation type="journal article" date="2017" name="Genome Biol.">
        <title>New reference genome sequences of hot pepper reveal the massive evolution of plant disease-resistance genes by retroduplication.</title>
        <authorList>
            <person name="Kim S."/>
            <person name="Park J."/>
            <person name="Yeom S.I."/>
            <person name="Kim Y.M."/>
            <person name="Seo E."/>
            <person name="Kim K.T."/>
            <person name="Kim M.S."/>
            <person name="Lee J.M."/>
            <person name="Cheong K."/>
            <person name="Shin H.S."/>
            <person name="Kim S.B."/>
            <person name="Han K."/>
            <person name="Lee J."/>
            <person name="Park M."/>
            <person name="Lee H.A."/>
            <person name="Lee H.Y."/>
            <person name="Lee Y."/>
            <person name="Oh S."/>
            <person name="Lee J.H."/>
            <person name="Choi E."/>
            <person name="Choi E."/>
            <person name="Lee S.E."/>
            <person name="Jeon J."/>
            <person name="Kim H."/>
            <person name="Choi G."/>
            <person name="Song H."/>
            <person name="Lee J."/>
            <person name="Lee S.C."/>
            <person name="Kwon J.K."/>
            <person name="Lee H.Y."/>
            <person name="Koo N."/>
            <person name="Hong Y."/>
            <person name="Kim R.W."/>
            <person name="Kang W.H."/>
            <person name="Huh J.H."/>
            <person name="Kang B.C."/>
            <person name="Yang T.J."/>
            <person name="Lee Y.H."/>
            <person name="Bennetzen J.L."/>
            <person name="Choi D."/>
        </authorList>
    </citation>
    <scope>NUCLEOTIDE SEQUENCE [LARGE SCALE GENOMIC DNA]</scope>
    <source>
        <strain evidence="13">cv. CM334</strain>
    </source>
</reference>
<dbReference type="InterPro" id="IPR014710">
    <property type="entry name" value="RmlC-like_jellyroll"/>
</dbReference>
<feature type="chain" id="PRO_5013774059" evidence="11">
    <location>
        <begin position="17"/>
        <end position="132"/>
    </location>
</feature>
<feature type="binding site" evidence="10">
    <location>
        <position position="78"/>
    </location>
    <ligand>
        <name>Zn(2+)</name>
        <dbReference type="ChEBI" id="CHEBI:29105"/>
    </ligand>
</feature>
<sequence>MLVILVALLWFTTVEASHCSIMARLSLMRNISELSQNNYGRPDLSHTTIVGSVLHGIKEIEVWLQNFAPGSSTPIHRHSCEEVFVIVKGQGTLYLTPSSHSKYPGNPQEFHIFPNSTFYVPVNDAHQVYSLP</sequence>
<dbReference type="GO" id="GO:0009826">
    <property type="term" value="P:unidimensional cell growth"/>
    <property type="evidence" value="ECO:0000318"/>
    <property type="project" value="GO_Central"/>
</dbReference>
<evidence type="ECO:0000256" key="6">
    <source>
        <dbReference type="ARBA" id="ARBA00023170"/>
    </source>
</evidence>
<protein>
    <submittedName>
        <fullName evidence="12">Auxin-binding protein 1</fullName>
    </submittedName>
</protein>
<evidence type="ECO:0000256" key="8">
    <source>
        <dbReference type="ARBA" id="ARBA00023294"/>
    </source>
</evidence>
<dbReference type="InterPro" id="IPR000526">
    <property type="entry name" value="Auxin-bd"/>
</dbReference>
<feature type="binding site" evidence="10">
    <location>
        <position position="76"/>
    </location>
    <ligand>
        <name>Zn(2+)</name>
        <dbReference type="ChEBI" id="CHEBI:29105"/>
    </ligand>
</feature>
<keyword evidence="5 10" id="KW-0862">Zinc</keyword>
<dbReference type="Pfam" id="PF02041">
    <property type="entry name" value="Auxin_BP"/>
    <property type="match status" value="1"/>
</dbReference>
<feature type="binding site" evidence="10">
    <location>
        <position position="126"/>
    </location>
    <ligand>
        <name>Zn(2+)</name>
        <dbReference type="ChEBI" id="CHEBI:29105"/>
    </ligand>
</feature>
<proteinExistence type="predicted"/>
<dbReference type="PANTHER" id="PTHR37236">
    <property type="entry name" value="AUXIN-BINDING PROTEIN 1"/>
    <property type="match status" value="1"/>
</dbReference>
<comment type="subcellular location">
    <subcellularLocation>
        <location evidence="1">Endoplasmic reticulum lumen</location>
    </subcellularLocation>
</comment>
<dbReference type="GO" id="GO:0005788">
    <property type="term" value="C:endoplasmic reticulum lumen"/>
    <property type="evidence" value="ECO:0007669"/>
    <property type="project" value="UniProtKB-SubCell"/>
</dbReference>
<comment type="caution">
    <text evidence="12">The sequence shown here is derived from an EMBL/GenBank/DDBJ whole genome shotgun (WGS) entry which is preliminary data.</text>
</comment>
<dbReference type="STRING" id="4072.A0A2G2Z3H6"/>
<dbReference type="GO" id="GO:0045793">
    <property type="term" value="P:positive regulation of cell size"/>
    <property type="evidence" value="ECO:0000318"/>
    <property type="project" value="GO_Central"/>
</dbReference>
<dbReference type="EMBL" id="AYRZ02000007">
    <property type="protein sequence ID" value="PHT76580.1"/>
    <property type="molecule type" value="Genomic_DNA"/>
</dbReference>
<dbReference type="PANTHER" id="PTHR37236:SF1">
    <property type="entry name" value="AUXIN-BINDING PROTEIN 1"/>
    <property type="match status" value="1"/>
</dbReference>
<dbReference type="AlphaFoldDB" id="A0A2G2Z3H6"/>
<dbReference type="GO" id="GO:0046872">
    <property type="term" value="F:metal ion binding"/>
    <property type="evidence" value="ECO:0007669"/>
    <property type="project" value="UniProtKB-KW"/>
</dbReference>